<accession>A0ABU1ZNP9</accession>
<dbReference type="SUPFAM" id="SSF52141">
    <property type="entry name" value="Uracil-DNA glycosylase-like"/>
    <property type="match status" value="1"/>
</dbReference>
<organism evidence="13 14">
    <name type="scientific">Rhodoferax saidenbachensis</name>
    <dbReference type="NCBI Taxonomy" id="1484693"/>
    <lineage>
        <taxon>Bacteria</taxon>
        <taxon>Pseudomonadati</taxon>
        <taxon>Pseudomonadota</taxon>
        <taxon>Betaproteobacteria</taxon>
        <taxon>Burkholderiales</taxon>
        <taxon>Comamonadaceae</taxon>
        <taxon>Rhodoferax</taxon>
    </lineage>
</organism>
<evidence type="ECO:0000256" key="7">
    <source>
        <dbReference type="ARBA" id="ARBA00022763"/>
    </source>
</evidence>
<keyword evidence="10" id="KW-0411">Iron-sulfur</keyword>
<gene>
    <name evidence="13" type="ORF">J2X15_002405</name>
</gene>
<keyword evidence="11" id="KW-0234">DNA repair</keyword>
<evidence type="ECO:0000313" key="14">
    <source>
        <dbReference type="Proteomes" id="UP001268089"/>
    </source>
</evidence>
<dbReference type="EMBL" id="JAVDXO010000005">
    <property type="protein sequence ID" value="MDR7307118.1"/>
    <property type="molecule type" value="Genomic_DNA"/>
</dbReference>
<comment type="similarity">
    <text evidence="2">Belongs to the uracil-DNA glycosylase (UDG) superfamily. Type 4 (UDGa) family.</text>
</comment>
<dbReference type="Proteomes" id="UP001268089">
    <property type="component" value="Unassembled WGS sequence"/>
</dbReference>
<dbReference type="PANTHER" id="PTHR33693:SF1">
    <property type="entry name" value="TYPE-4 URACIL-DNA GLYCOSYLASE"/>
    <property type="match status" value="1"/>
</dbReference>
<name>A0ABU1ZNP9_9BURK</name>
<dbReference type="InterPro" id="IPR005122">
    <property type="entry name" value="Uracil-DNA_glycosylase-like"/>
</dbReference>
<evidence type="ECO:0000259" key="12">
    <source>
        <dbReference type="SMART" id="SM00986"/>
    </source>
</evidence>
<dbReference type="InterPro" id="IPR051536">
    <property type="entry name" value="UDG_Type-4/5"/>
</dbReference>
<evidence type="ECO:0000256" key="3">
    <source>
        <dbReference type="ARBA" id="ARBA00012030"/>
    </source>
</evidence>
<dbReference type="CDD" id="cd10030">
    <property type="entry name" value="UDG-F4_TTUDGA_SPO1dp_like"/>
    <property type="match status" value="1"/>
</dbReference>
<dbReference type="SMART" id="SM00986">
    <property type="entry name" value="UDG"/>
    <property type="match status" value="1"/>
</dbReference>
<dbReference type="Gene3D" id="3.40.470.10">
    <property type="entry name" value="Uracil-DNA glycosylase-like domain"/>
    <property type="match status" value="1"/>
</dbReference>
<reference evidence="13 14" key="1">
    <citation type="submission" date="2023-07" db="EMBL/GenBank/DDBJ databases">
        <title>Sorghum-associated microbial communities from plants grown in Nebraska, USA.</title>
        <authorList>
            <person name="Schachtman D."/>
        </authorList>
    </citation>
    <scope>NUCLEOTIDE SEQUENCE [LARGE SCALE GENOMIC DNA]</scope>
    <source>
        <strain evidence="13 14">BE308</strain>
    </source>
</reference>
<protein>
    <recommendedName>
        <fullName evidence="4">Type-4 uracil-DNA glycosylase</fullName>
        <ecNumber evidence="3">3.2.2.27</ecNumber>
    </recommendedName>
</protein>
<dbReference type="SMART" id="SM00987">
    <property type="entry name" value="UreE_C"/>
    <property type="match status" value="1"/>
</dbReference>
<dbReference type="NCBIfam" id="TIGR00758">
    <property type="entry name" value="UDG_fam4"/>
    <property type="match status" value="1"/>
</dbReference>
<keyword evidence="8" id="KW-0378">Hydrolase</keyword>
<evidence type="ECO:0000256" key="9">
    <source>
        <dbReference type="ARBA" id="ARBA00023004"/>
    </source>
</evidence>
<feature type="domain" description="Uracil-DNA glycosylase-like" evidence="12">
    <location>
        <begin position="113"/>
        <end position="270"/>
    </location>
</feature>
<keyword evidence="7" id="KW-0227">DNA damage</keyword>
<dbReference type="InterPro" id="IPR036895">
    <property type="entry name" value="Uracil-DNA_glycosylase-like_sf"/>
</dbReference>
<keyword evidence="14" id="KW-1185">Reference proteome</keyword>
<dbReference type="Pfam" id="PF03167">
    <property type="entry name" value="UDG"/>
    <property type="match status" value="1"/>
</dbReference>
<dbReference type="GO" id="GO:0003887">
    <property type="term" value="F:DNA-directed DNA polymerase activity"/>
    <property type="evidence" value="ECO:0007669"/>
    <property type="project" value="UniProtKB-EC"/>
</dbReference>
<proteinExistence type="inferred from homology"/>
<keyword evidence="5" id="KW-0004">4Fe-4S</keyword>
<dbReference type="EC" id="3.2.2.27" evidence="3"/>
<keyword evidence="13" id="KW-0548">Nucleotidyltransferase</keyword>
<comment type="catalytic activity">
    <reaction evidence="1">
        <text>Hydrolyzes single-stranded DNA or mismatched double-stranded DNA and polynucleotides, releasing free uracil.</text>
        <dbReference type="EC" id="3.2.2.27"/>
    </reaction>
</comment>
<evidence type="ECO:0000256" key="2">
    <source>
        <dbReference type="ARBA" id="ARBA00006521"/>
    </source>
</evidence>
<evidence type="ECO:0000256" key="4">
    <source>
        <dbReference type="ARBA" id="ARBA00019403"/>
    </source>
</evidence>
<evidence type="ECO:0000256" key="10">
    <source>
        <dbReference type="ARBA" id="ARBA00023014"/>
    </source>
</evidence>
<dbReference type="PANTHER" id="PTHR33693">
    <property type="entry name" value="TYPE-5 URACIL-DNA GLYCOSYLASE"/>
    <property type="match status" value="1"/>
</dbReference>
<sequence>MALNLDDRQRAMLLEMGVRVWLPGTAFETEPPSVVALTTPVAPTPAPAVRAVPVRSEVPVPVAAPVRAVPTVQPLAAGDGLAMDLAGLGWEALADTAANCQACGLCAGRKNATLQPTTGQRDWMVVGDPPEEDEDRAAQAFVDNPGALLDNMLKAVGASRAGEGAQGAYATNVVKCRPPHGQIPQVADLAQCAHYLQREIALLQPKVILAMGRFATQTLLAEHGALATQPLGKLRGTVYQYQGIPVIVTYHPKVLLRASADKAKAWADLCLAMDVRDGR</sequence>
<evidence type="ECO:0000256" key="1">
    <source>
        <dbReference type="ARBA" id="ARBA00001400"/>
    </source>
</evidence>
<evidence type="ECO:0000256" key="11">
    <source>
        <dbReference type="ARBA" id="ARBA00023204"/>
    </source>
</evidence>
<comment type="caution">
    <text evidence="13">The sequence shown here is derived from an EMBL/GenBank/DDBJ whole genome shotgun (WGS) entry which is preliminary data.</text>
</comment>
<evidence type="ECO:0000313" key="13">
    <source>
        <dbReference type="EMBL" id="MDR7307118.1"/>
    </source>
</evidence>
<evidence type="ECO:0000256" key="6">
    <source>
        <dbReference type="ARBA" id="ARBA00022723"/>
    </source>
</evidence>
<evidence type="ECO:0000256" key="5">
    <source>
        <dbReference type="ARBA" id="ARBA00022485"/>
    </source>
</evidence>
<keyword evidence="6" id="KW-0479">Metal-binding</keyword>
<evidence type="ECO:0000256" key="8">
    <source>
        <dbReference type="ARBA" id="ARBA00022801"/>
    </source>
</evidence>
<keyword evidence="13" id="KW-0808">Transferase</keyword>
<keyword evidence="9" id="KW-0408">Iron</keyword>
<dbReference type="RefSeq" id="WP_310343095.1">
    <property type="nucleotide sequence ID" value="NZ_JAVDXO010000005.1"/>
</dbReference>
<dbReference type="InterPro" id="IPR005273">
    <property type="entry name" value="Ura-DNA_glyco_family4"/>
</dbReference>